<dbReference type="InterPro" id="IPR018060">
    <property type="entry name" value="HTH_AraC"/>
</dbReference>
<keyword evidence="6" id="KW-1185">Reference proteome</keyword>
<feature type="domain" description="HTH araC/xylS-type" evidence="4">
    <location>
        <begin position="203"/>
        <end position="301"/>
    </location>
</feature>
<dbReference type="InterPro" id="IPR009057">
    <property type="entry name" value="Homeodomain-like_sf"/>
</dbReference>
<dbReference type="PANTHER" id="PTHR46796">
    <property type="entry name" value="HTH-TYPE TRANSCRIPTIONAL ACTIVATOR RHAS-RELATED"/>
    <property type="match status" value="1"/>
</dbReference>
<dbReference type="SMART" id="SM00342">
    <property type="entry name" value="HTH_ARAC"/>
    <property type="match status" value="1"/>
</dbReference>
<evidence type="ECO:0000256" key="2">
    <source>
        <dbReference type="ARBA" id="ARBA00023125"/>
    </source>
</evidence>
<dbReference type="GO" id="GO:0043565">
    <property type="term" value="F:sequence-specific DNA binding"/>
    <property type="evidence" value="ECO:0007669"/>
    <property type="project" value="InterPro"/>
</dbReference>
<keyword evidence="2" id="KW-0238">DNA-binding</keyword>
<reference evidence="5" key="1">
    <citation type="submission" date="2020-03" db="EMBL/GenBank/DDBJ databases">
        <title>Ferranicluibacter endophyticum gen. nov., sp. nov., a new genus isolated from Rubus ulmifolius Schott. stem.</title>
        <authorList>
            <person name="Roca-Couso R."/>
            <person name="Flores-Felix J.D."/>
            <person name="Igual J.M."/>
            <person name="Rivas R."/>
        </authorList>
    </citation>
    <scope>NUCLEOTIDE SEQUENCE</scope>
    <source>
        <strain evidence="5">CRRU44</strain>
    </source>
</reference>
<dbReference type="InterPro" id="IPR050204">
    <property type="entry name" value="AraC_XylS_family_regulators"/>
</dbReference>
<sequence>MNPFDEIIHQMQVETSLYARLHLGAPWGIRFHTGEHARLVVISRSDCFLRWEGLTDPVRLAPGTCMIVQPQVTFDLSDVPDQSVIACETLVTSETDGAVAYGGSGAQTEIVSARFSFDAVAAEPLFRSIPALVHFPLNETHAALIRATLDLIGMETTAGEHGSGFVVDRLVNTLFVQALRALCSNDTGKTSCWLAGLGDRRLARTIHAVHSDLARRWTVEDMAQEAGLSRSSFAALFKSVVGEAPLDYLTGWRVYRVKMLLTGTDESLLRIANLVGYDNDLSLSRVFKRRTGIAPGRWRQMMKHKGTVHLERASVDAELEVA</sequence>
<evidence type="ECO:0000256" key="3">
    <source>
        <dbReference type="ARBA" id="ARBA00023163"/>
    </source>
</evidence>
<proteinExistence type="predicted"/>
<dbReference type="RefSeq" id="WP_167130946.1">
    <property type="nucleotide sequence ID" value="NZ_JAANCM010000019.1"/>
</dbReference>
<dbReference type="Pfam" id="PF12833">
    <property type="entry name" value="HTH_18"/>
    <property type="match status" value="1"/>
</dbReference>
<dbReference type="PANTHER" id="PTHR46796:SF13">
    <property type="entry name" value="HTH-TYPE TRANSCRIPTIONAL ACTIVATOR RHAS"/>
    <property type="match status" value="1"/>
</dbReference>
<dbReference type="AlphaFoldDB" id="A0AA43ZKT8"/>
<accession>A0AA43ZKT8</accession>
<dbReference type="PROSITE" id="PS01124">
    <property type="entry name" value="HTH_ARAC_FAMILY_2"/>
    <property type="match status" value="1"/>
</dbReference>
<dbReference type="Proteomes" id="UP001155840">
    <property type="component" value="Unassembled WGS sequence"/>
</dbReference>
<evidence type="ECO:0000313" key="6">
    <source>
        <dbReference type="Proteomes" id="UP001155840"/>
    </source>
</evidence>
<gene>
    <name evidence="5" type="ORF">G8E10_23955</name>
</gene>
<evidence type="ECO:0000259" key="4">
    <source>
        <dbReference type="PROSITE" id="PS01124"/>
    </source>
</evidence>
<dbReference type="InterPro" id="IPR018062">
    <property type="entry name" value="HTH_AraC-typ_CS"/>
</dbReference>
<dbReference type="Gene3D" id="1.10.10.60">
    <property type="entry name" value="Homeodomain-like"/>
    <property type="match status" value="2"/>
</dbReference>
<dbReference type="GO" id="GO:0003700">
    <property type="term" value="F:DNA-binding transcription factor activity"/>
    <property type="evidence" value="ECO:0007669"/>
    <property type="project" value="InterPro"/>
</dbReference>
<evidence type="ECO:0000313" key="5">
    <source>
        <dbReference type="EMBL" id="NHT78758.1"/>
    </source>
</evidence>
<dbReference type="Pfam" id="PF12852">
    <property type="entry name" value="Cupin_6"/>
    <property type="match status" value="1"/>
</dbReference>
<protein>
    <submittedName>
        <fullName evidence="5">AraC family transcriptional regulator</fullName>
    </submittedName>
</protein>
<name>A0AA43ZKT8_9HYPH</name>
<dbReference type="PROSITE" id="PS00041">
    <property type="entry name" value="HTH_ARAC_FAMILY_1"/>
    <property type="match status" value="1"/>
</dbReference>
<keyword evidence="1" id="KW-0805">Transcription regulation</keyword>
<organism evidence="5 6">
    <name type="scientific">Ferranicluibacter rubi</name>
    <dbReference type="NCBI Taxonomy" id="2715133"/>
    <lineage>
        <taxon>Bacteria</taxon>
        <taxon>Pseudomonadati</taxon>
        <taxon>Pseudomonadota</taxon>
        <taxon>Alphaproteobacteria</taxon>
        <taxon>Hyphomicrobiales</taxon>
        <taxon>Rhizobiaceae</taxon>
        <taxon>Ferranicluibacter</taxon>
    </lineage>
</organism>
<dbReference type="EMBL" id="JAANCM010000019">
    <property type="protein sequence ID" value="NHT78758.1"/>
    <property type="molecule type" value="Genomic_DNA"/>
</dbReference>
<dbReference type="InterPro" id="IPR032783">
    <property type="entry name" value="AraC_lig"/>
</dbReference>
<dbReference type="SUPFAM" id="SSF46689">
    <property type="entry name" value="Homeodomain-like"/>
    <property type="match status" value="2"/>
</dbReference>
<keyword evidence="3" id="KW-0804">Transcription</keyword>
<evidence type="ECO:0000256" key="1">
    <source>
        <dbReference type="ARBA" id="ARBA00023015"/>
    </source>
</evidence>
<comment type="caution">
    <text evidence="5">The sequence shown here is derived from an EMBL/GenBank/DDBJ whole genome shotgun (WGS) entry which is preliminary data.</text>
</comment>